<dbReference type="PROSITE" id="PS50181">
    <property type="entry name" value="FBOX"/>
    <property type="match status" value="1"/>
</dbReference>
<dbReference type="InterPro" id="IPR036047">
    <property type="entry name" value="F-box-like_dom_sf"/>
</dbReference>
<organism evidence="2 3">
    <name type="scientific">Microthlaspi erraticum</name>
    <dbReference type="NCBI Taxonomy" id="1685480"/>
    <lineage>
        <taxon>Eukaryota</taxon>
        <taxon>Viridiplantae</taxon>
        <taxon>Streptophyta</taxon>
        <taxon>Embryophyta</taxon>
        <taxon>Tracheophyta</taxon>
        <taxon>Spermatophyta</taxon>
        <taxon>Magnoliopsida</taxon>
        <taxon>eudicotyledons</taxon>
        <taxon>Gunneridae</taxon>
        <taxon>Pentapetalae</taxon>
        <taxon>rosids</taxon>
        <taxon>malvids</taxon>
        <taxon>Brassicales</taxon>
        <taxon>Brassicaceae</taxon>
        <taxon>Coluteocarpeae</taxon>
        <taxon>Microthlaspi</taxon>
    </lineage>
</organism>
<dbReference type="Pfam" id="PF07734">
    <property type="entry name" value="FBA_1"/>
    <property type="match status" value="1"/>
</dbReference>
<dbReference type="InterPro" id="IPR001810">
    <property type="entry name" value="F-box_dom"/>
</dbReference>
<dbReference type="CDD" id="cd22157">
    <property type="entry name" value="F-box_AtFBW1-like"/>
    <property type="match status" value="1"/>
</dbReference>
<dbReference type="SUPFAM" id="SSF81383">
    <property type="entry name" value="F-box domain"/>
    <property type="match status" value="1"/>
</dbReference>
<dbReference type="OrthoDB" id="1029033at2759"/>
<feature type="domain" description="F-box" evidence="1">
    <location>
        <begin position="6"/>
        <end position="53"/>
    </location>
</feature>
<evidence type="ECO:0000259" key="1">
    <source>
        <dbReference type="PROSITE" id="PS50181"/>
    </source>
</evidence>
<dbReference type="Gene3D" id="1.20.1280.50">
    <property type="match status" value="1"/>
</dbReference>
<proteinExistence type="predicted"/>
<dbReference type="AlphaFoldDB" id="A0A6D2J0V0"/>
<dbReference type="InterPro" id="IPR050796">
    <property type="entry name" value="SCF_F-box_component"/>
</dbReference>
<dbReference type="PANTHER" id="PTHR31672">
    <property type="entry name" value="BNACNNG10540D PROTEIN"/>
    <property type="match status" value="1"/>
</dbReference>
<comment type="caution">
    <text evidence="2">The sequence shown here is derived from an EMBL/GenBank/DDBJ whole genome shotgun (WGS) entry which is preliminary data.</text>
</comment>
<dbReference type="InterPro" id="IPR006527">
    <property type="entry name" value="F-box-assoc_dom_typ1"/>
</dbReference>
<dbReference type="PANTHER" id="PTHR31672:SF13">
    <property type="entry name" value="F-BOX PROTEIN CPR30-LIKE"/>
    <property type="match status" value="1"/>
</dbReference>
<dbReference type="Proteomes" id="UP000467841">
    <property type="component" value="Unassembled WGS sequence"/>
</dbReference>
<protein>
    <recommendedName>
        <fullName evidence="1">F-box domain-containing protein</fullName>
    </recommendedName>
</protein>
<reference evidence="2" key="1">
    <citation type="submission" date="2020-01" db="EMBL/GenBank/DDBJ databases">
        <authorList>
            <person name="Mishra B."/>
        </authorList>
    </citation>
    <scope>NUCLEOTIDE SEQUENCE [LARGE SCALE GENOMIC DNA]</scope>
</reference>
<sequence length="376" mass="43289">MNSSKQLSPSLLPFELVEEILHRTPINSLVRFKSVSKQWYALFNHKRFIYKHLDLSKEGIIAFDQKSIQLLNLEAKALLSVPKPEALHSYNIVETNHCDGLLLCRCIERGSIGDTSTKLAVWNPVLSRVNWIEPSSSYEYSDVYGFGYDNVSRDNYKILRINVAVFQRESTDIEVYEFKSKFWTSVNATLECSPPWKHVSMNGNVYWIARKKMADNKVQTLIQSFDFSTETFKPICCVPNGICASSDEKLVLSSYGGDRLALLQQHKHLKFEVWVTSKVGDDDGVVSWSKYFDVSTTDPSLVSSSFHDHYPRTFILKTKKIMLWCEHVEDNVIYTNVYELSEEGEVKEHVHLKGRRGWFEYISCNVYVPSLVPVPE</sequence>
<keyword evidence="3" id="KW-1185">Reference proteome</keyword>
<gene>
    <name evidence="2" type="ORF">MERR_LOCUS20373</name>
</gene>
<accession>A0A6D2J0V0</accession>
<evidence type="ECO:0000313" key="3">
    <source>
        <dbReference type="Proteomes" id="UP000467841"/>
    </source>
</evidence>
<dbReference type="Pfam" id="PF00646">
    <property type="entry name" value="F-box"/>
    <property type="match status" value="1"/>
</dbReference>
<dbReference type="SMART" id="SM00256">
    <property type="entry name" value="FBOX"/>
    <property type="match status" value="1"/>
</dbReference>
<dbReference type="InterPro" id="IPR017451">
    <property type="entry name" value="F-box-assoc_interact_dom"/>
</dbReference>
<dbReference type="NCBIfam" id="TIGR01640">
    <property type="entry name" value="F_box_assoc_1"/>
    <property type="match status" value="1"/>
</dbReference>
<evidence type="ECO:0000313" key="2">
    <source>
        <dbReference type="EMBL" id="CAA7033138.1"/>
    </source>
</evidence>
<dbReference type="EMBL" id="CACVBM020001129">
    <property type="protein sequence ID" value="CAA7033138.1"/>
    <property type="molecule type" value="Genomic_DNA"/>
</dbReference>
<name>A0A6D2J0V0_9BRAS</name>